<name>A0ABM0J835_ECHTE</name>
<evidence type="ECO:0000256" key="7">
    <source>
        <dbReference type="ARBA" id="ARBA00023040"/>
    </source>
</evidence>
<gene>
    <name evidence="15" type="primary">LOC101650310</name>
</gene>
<dbReference type="CDD" id="cd15912">
    <property type="entry name" value="7tmA_OR6C-like"/>
    <property type="match status" value="1"/>
</dbReference>
<feature type="domain" description="G-protein coupled receptors family 1 profile" evidence="13">
    <location>
        <begin position="39"/>
        <end position="288"/>
    </location>
</feature>
<evidence type="ECO:0000256" key="1">
    <source>
        <dbReference type="ARBA" id="ARBA00004651"/>
    </source>
</evidence>
<dbReference type="Pfam" id="PF13853">
    <property type="entry name" value="7tm_4"/>
    <property type="match status" value="1"/>
</dbReference>
<dbReference type="PANTHER" id="PTHR26454:SF0">
    <property type="entry name" value="OLFACTORY RECEPTOR"/>
    <property type="match status" value="1"/>
</dbReference>
<organism evidence="14 15">
    <name type="scientific">Echinops telfairi</name>
    <name type="common">Lesser hedgehog tenrec</name>
    <dbReference type="NCBI Taxonomy" id="9371"/>
    <lineage>
        <taxon>Eukaryota</taxon>
        <taxon>Metazoa</taxon>
        <taxon>Chordata</taxon>
        <taxon>Craniata</taxon>
        <taxon>Vertebrata</taxon>
        <taxon>Euteleostomi</taxon>
        <taxon>Mammalia</taxon>
        <taxon>Eutheria</taxon>
        <taxon>Afrotheria</taxon>
        <taxon>Tenrecidae</taxon>
        <taxon>Tenrecinae</taxon>
        <taxon>Echinops</taxon>
    </lineage>
</organism>
<feature type="transmembrane region" description="Helical" evidence="12">
    <location>
        <begin position="271"/>
        <end position="290"/>
    </location>
</feature>
<sequence length="313" mass="35493">MRNQTSVTEFILLGLTDDANLQALLFLFLLLTYVSSIMGNLTIIILTLLDYRLQSPMYFFLRNFSFLEISFTSVFVPKMLVNIGTGDKTISFAGCFTQYFFAILLGATEFYLLAAMSYDRYVAICRPLHYTTMMSRRLCIQLVLCSWVSGFLVVLVPHIMTLQLPFCASNIINHYCCDYTVLLRLSCSDTHIIDMIEFLLAAVTLIITLVLVILSYTYIIRTILRIPSAQQRKKAFSTCSSHMIVVSLSYGSCLFMYINPSAEDAATLNKGVAVLNTSVAPLLNPFIYTLRNQQVKIAFKNMVSKIHFLYSKK</sequence>
<comment type="similarity">
    <text evidence="11">Belongs to the G-protein coupled receptor 1 family.</text>
</comment>
<dbReference type="InterPro" id="IPR047132">
    <property type="entry name" value="Olfact_rcpt_6C-like"/>
</dbReference>
<keyword evidence="4 11" id="KW-0812">Transmembrane</keyword>
<dbReference type="PROSITE" id="PS50262">
    <property type="entry name" value="G_PROTEIN_RECEP_F1_2"/>
    <property type="match status" value="1"/>
</dbReference>
<feature type="transmembrane region" description="Helical" evidence="12">
    <location>
        <begin position="58"/>
        <end position="76"/>
    </location>
</feature>
<evidence type="ECO:0000256" key="9">
    <source>
        <dbReference type="ARBA" id="ARBA00023170"/>
    </source>
</evidence>
<feature type="transmembrane region" description="Helical" evidence="12">
    <location>
        <begin position="138"/>
        <end position="160"/>
    </location>
</feature>
<feature type="transmembrane region" description="Helical" evidence="12">
    <location>
        <begin position="96"/>
        <end position="118"/>
    </location>
</feature>
<dbReference type="Gene3D" id="1.20.1070.10">
    <property type="entry name" value="Rhodopsin 7-helix transmembrane proteins"/>
    <property type="match status" value="1"/>
</dbReference>
<keyword evidence="6 12" id="KW-1133">Transmembrane helix</keyword>
<proteinExistence type="inferred from homology"/>
<dbReference type="PRINTS" id="PR00237">
    <property type="entry name" value="GPCRRHODOPSN"/>
</dbReference>
<feature type="transmembrane region" description="Helical" evidence="12">
    <location>
        <begin position="240"/>
        <end position="259"/>
    </location>
</feature>
<keyword evidence="5 12" id="KW-0552">Olfaction</keyword>
<dbReference type="PRINTS" id="PR00245">
    <property type="entry name" value="OLFACTORYR"/>
</dbReference>
<evidence type="ECO:0000256" key="5">
    <source>
        <dbReference type="ARBA" id="ARBA00022725"/>
    </source>
</evidence>
<evidence type="ECO:0000313" key="14">
    <source>
        <dbReference type="Proteomes" id="UP000694863"/>
    </source>
</evidence>
<evidence type="ECO:0000256" key="11">
    <source>
        <dbReference type="RuleBase" id="RU000688"/>
    </source>
</evidence>
<keyword evidence="14" id="KW-1185">Reference proteome</keyword>
<dbReference type="Proteomes" id="UP000694863">
    <property type="component" value="Unplaced"/>
</dbReference>
<dbReference type="PANTHER" id="PTHR26454">
    <property type="entry name" value="OLFACTORY RECEPTOR"/>
    <property type="match status" value="1"/>
</dbReference>
<feature type="transmembrane region" description="Helical" evidence="12">
    <location>
        <begin position="23"/>
        <end position="46"/>
    </location>
</feature>
<evidence type="ECO:0000256" key="2">
    <source>
        <dbReference type="ARBA" id="ARBA00022475"/>
    </source>
</evidence>
<keyword evidence="2 12" id="KW-1003">Cell membrane</keyword>
<keyword evidence="10 11" id="KW-0807">Transducer</keyword>
<feature type="transmembrane region" description="Helical" evidence="12">
    <location>
        <begin position="198"/>
        <end position="219"/>
    </location>
</feature>
<evidence type="ECO:0000256" key="8">
    <source>
        <dbReference type="ARBA" id="ARBA00023136"/>
    </source>
</evidence>
<evidence type="ECO:0000256" key="4">
    <source>
        <dbReference type="ARBA" id="ARBA00022692"/>
    </source>
</evidence>
<keyword evidence="3 12" id="KW-0716">Sensory transduction</keyword>
<accession>A0ABM0J835</accession>
<evidence type="ECO:0000256" key="6">
    <source>
        <dbReference type="ARBA" id="ARBA00022989"/>
    </source>
</evidence>
<dbReference type="GeneID" id="101650310"/>
<keyword evidence="8 12" id="KW-0472">Membrane</keyword>
<keyword evidence="9 11" id="KW-0675">Receptor</keyword>
<protein>
    <recommendedName>
        <fullName evidence="12">Olfactory receptor</fullName>
    </recommendedName>
</protein>
<dbReference type="InterPro" id="IPR000276">
    <property type="entry name" value="GPCR_Rhodpsn"/>
</dbReference>
<evidence type="ECO:0000256" key="3">
    <source>
        <dbReference type="ARBA" id="ARBA00022606"/>
    </source>
</evidence>
<dbReference type="PROSITE" id="PS00237">
    <property type="entry name" value="G_PROTEIN_RECEP_F1_1"/>
    <property type="match status" value="1"/>
</dbReference>
<keyword evidence="7 11" id="KW-0297">G-protein coupled receptor</keyword>
<reference evidence="15" key="1">
    <citation type="submission" date="2025-08" db="UniProtKB">
        <authorList>
            <consortium name="RefSeq"/>
        </authorList>
    </citation>
    <scope>IDENTIFICATION</scope>
</reference>
<evidence type="ECO:0000256" key="10">
    <source>
        <dbReference type="ARBA" id="ARBA00023224"/>
    </source>
</evidence>
<comment type="subcellular location">
    <subcellularLocation>
        <location evidence="1 12">Cell membrane</location>
        <topology evidence="1 12">Multi-pass membrane protein</topology>
    </subcellularLocation>
</comment>
<dbReference type="InterPro" id="IPR017452">
    <property type="entry name" value="GPCR_Rhodpsn_7TM"/>
</dbReference>
<dbReference type="SUPFAM" id="SSF81321">
    <property type="entry name" value="Family A G protein-coupled receptor-like"/>
    <property type="match status" value="1"/>
</dbReference>
<evidence type="ECO:0000313" key="15">
    <source>
        <dbReference type="RefSeq" id="XP_004716981.1"/>
    </source>
</evidence>
<dbReference type="RefSeq" id="XP_004716981.1">
    <property type="nucleotide sequence ID" value="XM_004716924.1"/>
</dbReference>
<evidence type="ECO:0000256" key="12">
    <source>
        <dbReference type="RuleBase" id="RU363047"/>
    </source>
</evidence>
<dbReference type="InterPro" id="IPR000725">
    <property type="entry name" value="Olfact_rcpt"/>
</dbReference>
<evidence type="ECO:0000259" key="13">
    <source>
        <dbReference type="PROSITE" id="PS50262"/>
    </source>
</evidence>